<reference evidence="1 2" key="1">
    <citation type="journal article" date="2020" name="Genome Biol. Evol.">
        <title>Comparative genomics of strictly vertically transmitted, feminizing microsporidia endosymbionts of amphipod crustaceans.</title>
        <authorList>
            <person name="Cormier A."/>
            <person name="Chebbi M.A."/>
            <person name="Giraud I."/>
            <person name="Wattier R."/>
            <person name="Teixeira M."/>
            <person name="Gilbert C."/>
            <person name="Rigaud T."/>
            <person name="Cordaux R."/>
        </authorList>
    </citation>
    <scope>NUCLEOTIDE SEQUENCE [LARGE SCALE GENOMIC DNA]</scope>
    <source>
        <strain evidence="1 2">Ou3-Ou53</strain>
    </source>
</reference>
<dbReference type="Gene3D" id="1.10.530.10">
    <property type="match status" value="1"/>
</dbReference>
<dbReference type="OrthoDB" id="10623091at2759"/>
<accession>A0A9P6GXL4</accession>
<organism evidence="1 2">
    <name type="scientific">Nosema granulosis</name>
    <dbReference type="NCBI Taxonomy" id="83296"/>
    <lineage>
        <taxon>Eukaryota</taxon>
        <taxon>Fungi</taxon>
        <taxon>Fungi incertae sedis</taxon>
        <taxon>Microsporidia</taxon>
        <taxon>Nosematidae</taxon>
        <taxon>Nosema</taxon>
    </lineage>
</organism>
<comment type="caution">
    <text evidence="1">The sequence shown here is derived from an EMBL/GenBank/DDBJ whole genome shotgun (WGS) entry which is preliminary data.</text>
</comment>
<protein>
    <submittedName>
        <fullName evidence="1">Uncharacterized protein</fullName>
    </submittedName>
</protein>
<dbReference type="Proteomes" id="UP000740883">
    <property type="component" value="Unassembled WGS sequence"/>
</dbReference>
<evidence type="ECO:0000313" key="1">
    <source>
        <dbReference type="EMBL" id="KAF9761370.1"/>
    </source>
</evidence>
<dbReference type="AlphaFoldDB" id="A0A9P6GXL4"/>
<name>A0A9P6GXL4_9MICR</name>
<evidence type="ECO:0000313" key="2">
    <source>
        <dbReference type="Proteomes" id="UP000740883"/>
    </source>
</evidence>
<gene>
    <name evidence="1" type="ORF">NGRA_2689</name>
</gene>
<sequence length="248" mass="29024">MLLLVVLISYVLACSRRHRRCGSIPKKHNSYPCPSERPCPLRVCDSSKIIGCYLDRCCKVDYCDIKVVEGECYPQNQVSLKEYVRKTMMIIKNNLKNISCEAETTMKRTLTIIHNQIGGDKNTLALFTSSALHNTSYLTIFRAASRDKYCSRGLLMIKDLFNYQKLTKVSGIDFVLCPEKLEQQSKDVIEAQVFFFKWIMRSYKYTFVNMMKTLNPDEYRVYAESNGTIKNDRWRNRESLYNYMMCVY</sequence>
<dbReference type="EMBL" id="SBJO01000350">
    <property type="protein sequence ID" value="KAF9761370.1"/>
    <property type="molecule type" value="Genomic_DNA"/>
</dbReference>
<keyword evidence="2" id="KW-1185">Reference proteome</keyword>
<proteinExistence type="predicted"/>